<dbReference type="RefSeq" id="WP_066751932.1">
    <property type="nucleotide sequence ID" value="NZ_CP015199.1"/>
</dbReference>
<evidence type="ECO:0000313" key="2">
    <source>
        <dbReference type="Proteomes" id="UP000077824"/>
    </source>
</evidence>
<dbReference type="GO" id="GO:0033104">
    <property type="term" value="C:type VI protein secretion system complex"/>
    <property type="evidence" value="ECO:0007669"/>
    <property type="project" value="InterPro"/>
</dbReference>
<gene>
    <name evidence="1" type="ORF">A0O34_04860</name>
</gene>
<name>A0A172XSB0_9FLAO</name>
<proteinExistence type="predicted"/>
<dbReference type="AlphaFoldDB" id="A0A172XSB0"/>
<evidence type="ECO:0000313" key="1">
    <source>
        <dbReference type="EMBL" id="ANF49899.1"/>
    </source>
</evidence>
<reference evidence="1 2" key="1">
    <citation type="submission" date="2016-04" db="EMBL/GenBank/DDBJ databases">
        <title>Complete Genome Sequence of Chryseobacterium sp. IHBB 10212.</title>
        <authorList>
            <person name="Pal M."/>
            <person name="Swarnkar M.K."/>
            <person name="Kaushal K."/>
            <person name="Chhibber S."/>
            <person name="Singh A.K."/>
            <person name="Gulati A."/>
        </authorList>
    </citation>
    <scope>NUCLEOTIDE SEQUENCE [LARGE SCALE GENOMIC DNA]</scope>
    <source>
        <strain evidence="1 2">IHBB 10212</strain>
    </source>
</reference>
<dbReference type="InterPro" id="IPR041408">
    <property type="entry name" value="Hcp_Tssd"/>
</dbReference>
<dbReference type="Pfam" id="PF17642">
    <property type="entry name" value="TssD"/>
    <property type="match status" value="1"/>
</dbReference>
<dbReference type="OrthoDB" id="955509at2"/>
<dbReference type="EMBL" id="CP015199">
    <property type="protein sequence ID" value="ANF49899.1"/>
    <property type="molecule type" value="Genomic_DNA"/>
</dbReference>
<protein>
    <submittedName>
        <fullName evidence="1">Phage tail protein</fullName>
    </submittedName>
</protein>
<organism evidence="1 2">
    <name type="scientific">Chryseobacterium glaciei</name>
    <dbReference type="NCBI Taxonomy" id="1685010"/>
    <lineage>
        <taxon>Bacteria</taxon>
        <taxon>Pseudomonadati</taxon>
        <taxon>Bacteroidota</taxon>
        <taxon>Flavobacteriia</taxon>
        <taxon>Flavobacteriales</taxon>
        <taxon>Weeksellaceae</taxon>
        <taxon>Chryseobacterium group</taxon>
        <taxon>Chryseobacterium</taxon>
    </lineage>
</organism>
<accession>A0A172XSB0</accession>
<keyword evidence="2" id="KW-1185">Reference proteome</keyword>
<dbReference type="KEGG" id="chh:A0O34_04860"/>
<dbReference type="Proteomes" id="UP000077824">
    <property type="component" value="Chromosome"/>
</dbReference>
<sequence>MSFKAKLKVAGKEYNVLNVSYGLFQETDATGRPSTVTRGGKIEVIIEGTGSTDLFEWMTNSFERKDGSVVFVKRDSDATLKELKFTEGYLVKHRENFDSTGANPLTESFTISARKIELGSGAYENEWV</sequence>
<dbReference type="STRING" id="1685010.A0O34_04860"/>